<keyword evidence="7" id="KW-1185">Reference proteome</keyword>
<evidence type="ECO:0000313" key="6">
    <source>
        <dbReference type="EMBL" id="AEH59901.1"/>
    </source>
</evidence>
<dbReference type="KEGG" id="mzh:Mzhil_0020"/>
<dbReference type="SUPFAM" id="SSF54631">
    <property type="entry name" value="CBS-domain pair"/>
    <property type="match status" value="3"/>
</dbReference>
<evidence type="ECO:0000256" key="2">
    <source>
        <dbReference type="ARBA" id="ARBA00022737"/>
    </source>
</evidence>
<keyword evidence="3" id="KW-0486">Methionine biosynthesis</keyword>
<dbReference type="Proteomes" id="UP000006622">
    <property type="component" value="Chromosome"/>
</dbReference>
<evidence type="ECO:0000256" key="3">
    <source>
        <dbReference type="ARBA" id="ARBA00023167"/>
    </source>
</evidence>
<dbReference type="STRING" id="679901.Mzhil_0020"/>
<dbReference type="PANTHER" id="PTHR48108">
    <property type="entry name" value="CBS DOMAIN-CONTAINING PROTEIN CBSX2, CHLOROPLASTIC"/>
    <property type="match status" value="1"/>
</dbReference>
<dbReference type="AlphaFoldDB" id="F7XMH8"/>
<proteinExistence type="predicted"/>
<keyword evidence="1" id="KW-0028">Amino-acid biosynthesis</keyword>
<dbReference type="EMBL" id="CP002101">
    <property type="protein sequence ID" value="AEH59901.1"/>
    <property type="molecule type" value="Genomic_DNA"/>
</dbReference>
<evidence type="ECO:0000259" key="5">
    <source>
        <dbReference type="PROSITE" id="PS51371"/>
    </source>
</evidence>
<feature type="domain" description="CBS" evidence="5">
    <location>
        <begin position="207"/>
        <end position="262"/>
    </location>
</feature>
<dbReference type="Pfam" id="PF00571">
    <property type="entry name" value="CBS"/>
    <property type="match status" value="4"/>
</dbReference>
<gene>
    <name evidence="6" type="ordered locus">Mzhil_0020</name>
</gene>
<evidence type="ECO:0000313" key="7">
    <source>
        <dbReference type="Proteomes" id="UP000006622"/>
    </source>
</evidence>
<evidence type="ECO:0000256" key="1">
    <source>
        <dbReference type="ARBA" id="ARBA00022605"/>
    </source>
</evidence>
<feature type="domain" description="CBS" evidence="5">
    <location>
        <begin position="144"/>
        <end position="203"/>
    </location>
</feature>
<sequence>MSTQNRKNKISEEKVKIREKLNSQDKTIQRKDPKMFSSNGLLDVGPVDFDAREAEYVGDIMAVATSDVVTVPPTTTIMGSIKTMTARGFRRVPVTDAGTKRLEGIVTSVDIVDFLGGGDRNLLVEKHYNGNLLAAINAEVREIMQHNVAYVKSDAKIDDVLRIMLEKKTGGLPIVDDNNRVIGICTEKDFLKFIAGVLTNKSTGEYMSTNVTTVTPDTSIGDAAKIMVSKGFRRLPLVRDSVLIGIITASNIVHFLGNGEAFQKLITGNIHEAFNEPVSSLVSKDVVWISSDMDLGEAASLMIEKNVGSLPVFDDGKLCGIITERDFLRAIIE</sequence>
<dbReference type="InterPro" id="IPR051462">
    <property type="entry name" value="CBS_domain-containing"/>
</dbReference>
<evidence type="ECO:0000256" key="4">
    <source>
        <dbReference type="PROSITE-ProRule" id="PRU00703"/>
    </source>
</evidence>
<accession>F7XMH8</accession>
<dbReference type="GeneID" id="10821608"/>
<organism evidence="6 7">
    <name type="scientific">Methanosalsum zhilinae (strain DSM 4017 / NBRC 107636 / OCM 62 / WeN5)</name>
    <name type="common">Methanohalophilus zhilinae</name>
    <dbReference type="NCBI Taxonomy" id="679901"/>
    <lineage>
        <taxon>Archaea</taxon>
        <taxon>Methanobacteriati</taxon>
        <taxon>Methanobacteriota</taxon>
        <taxon>Stenosarchaea group</taxon>
        <taxon>Methanomicrobia</taxon>
        <taxon>Methanosarcinales</taxon>
        <taxon>Methanosarcinaceae</taxon>
        <taxon>Methanosalsum</taxon>
    </lineage>
</organism>
<feature type="domain" description="CBS" evidence="5">
    <location>
        <begin position="64"/>
        <end position="122"/>
    </location>
</feature>
<keyword evidence="2" id="KW-0677">Repeat</keyword>
<dbReference type="GO" id="GO:0009086">
    <property type="term" value="P:methionine biosynthetic process"/>
    <property type="evidence" value="ECO:0007669"/>
    <property type="project" value="UniProtKB-KW"/>
</dbReference>
<dbReference type="CDD" id="cd17779">
    <property type="entry name" value="CBS_archAMPK_gamma-repeat1"/>
    <property type="match status" value="1"/>
</dbReference>
<reference evidence="6 7" key="1">
    <citation type="submission" date="2010-07" db="EMBL/GenBank/DDBJ databases">
        <title>The complete genome of Methanosalsum zhilinae DSM 4017.</title>
        <authorList>
            <consortium name="US DOE Joint Genome Institute (JGI-PGF)"/>
            <person name="Lucas S."/>
            <person name="Copeland A."/>
            <person name="Lapidus A."/>
            <person name="Glavina del Rio T."/>
            <person name="Dalin E."/>
            <person name="Tice H."/>
            <person name="Bruce D."/>
            <person name="Goodwin L."/>
            <person name="Pitluck S."/>
            <person name="Kyrpides N."/>
            <person name="Mavromatis K."/>
            <person name="Ovchinnikova G."/>
            <person name="Daligault H."/>
            <person name="Detter J.C."/>
            <person name="Han C."/>
            <person name="Tapia R."/>
            <person name="Larimer F."/>
            <person name="Land M."/>
            <person name="Hauser L."/>
            <person name="Markowitz V."/>
            <person name="Cheng J.-F."/>
            <person name="Hugenholtz P."/>
            <person name="Woyke T."/>
            <person name="Wu D."/>
            <person name="Spring S."/>
            <person name="Schueler E."/>
            <person name="Brambilla E."/>
            <person name="Klenk H.-P."/>
            <person name="Eisen J.A."/>
        </authorList>
    </citation>
    <scope>NUCLEOTIDE SEQUENCE [LARGE SCALE GENOMIC DNA]</scope>
    <source>
        <strain evidence="7">DSM 4017 / NBRC 107636 / OCM 62 / WeN5</strain>
    </source>
</reference>
<dbReference type="PROSITE" id="PS51371">
    <property type="entry name" value="CBS"/>
    <property type="match status" value="4"/>
</dbReference>
<protein>
    <submittedName>
        <fullName evidence="6">Putative signal transduction protein with CBS domains</fullName>
    </submittedName>
</protein>
<feature type="domain" description="CBS" evidence="5">
    <location>
        <begin position="282"/>
        <end position="333"/>
    </location>
</feature>
<dbReference type="InterPro" id="IPR000644">
    <property type="entry name" value="CBS_dom"/>
</dbReference>
<dbReference type="InterPro" id="IPR046342">
    <property type="entry name" value="CBS_dom_sf"/>
</dbReference>
<keyword evidence="4" id="KW-0129">CBS domain</keyword>
<dbReference type="PANTHER" id="PTHR48108:SF6">
    <property type="entry name" value="CBS DOMAIN-CONTAINING PROTEIN CBSX1, CHLOROPLASTIC"/>
    <property type="match status" value="1"/>
</dbReference>
<dbReference type="RefSeq" id="WP_013897340.1">
    <property type="nucleotide sequence ID" value="NC_015676.1"/>
</dbReference>
<dbReference type="HOGENOM" id="CLU_076812_0_0_2"/>
<name>F7XMH8_METZD</name>
<dbReference type="Gene3D" id="3.10.580.10">
    <property type="entry name" value="CBS-domain"/>
    <property type="match status" value="2"/>
</dbReference>
<dbReference type="SMART" id="SM00116">
    <property type="entry name" value="CBS"/>
    <property type="match status" value="4"/>
</dbReference>
<dbReference type="CDD" id="cd04631">
    <property type="entry name" value="CBS_archAMPK_gamma-repeat2"/>
    <property type="match status" value="1"/>
</dbReference>